<dbReference type="InterPro" id="IPR050738">
    <property type="entry name" value="Sulfatase"/>
</dbReference>
<dbReference type="Pfam" id="PF00884">
    <property type="entry name" value="Sulfatase"/>
    <property type="match status" value="1"/>
</dbReference>
<evidence type="ECO:0000256" key="3">
    <source>
        <dbReference type="ARBA" id="ARBA00022801"/>
    </source>
</evidence>
<keyword evidence="7" id="KW-1185">Reference proteome</keyword>
<feature type="domain" description="Sulfatase N-terminal" evidence="5">
    <location>
        <begin position="32"/>
        <end position="336"/>
    </location>
</feature>
<keyword evidence="2" id="KW-0479">Metal-binding</keyword>
<dbReference type="PANTHER" id="PTHR42693">
    <property type="entry name" value="ARYLSULFATASE FAMILY MEMBER"/>
    <property type="match status" value="1"/>
</dbReference>
<dbReference type="Gene3D" id="3.40.720.10">
    <property type="entry name" value="Alkaline Phosphatase, subunit A"/>
    <property type="match status" value="1"/>
</dbReference>
<gene>
    <name evidence="6" type="ORF">ACFSW8_16760</name>
</gene>
<protein>
    <submittedName>
        <fullName evidence="6">Sulfatase-like hydrolase/transferase</fullName>
    </submittedName>
</protein>
<dbReference type="InterPro" id="IPR017850">
    <property type="entry name" value="Alkaline_phosphatase_core_sf"/>
</dbReference>
<dbReference type="EMBL" id="JBHUJB010000083">
    <property type="protein sequence ID" value="MFD2160558.1"/>
    <property type="molecule type" value="Genomic_DNA"/>
</dbReference>
<dbReference type="InterPro" id="IPR000917">
    <property type="entry name" value="Sulfatase_N"/>
</dbReference>
<comment type="caution">
    <text evidence="6">The sequence shown here is derived from an EMBL/GenBank/DDBJ whole genome shotgun (WGS) entry which is preliminary data.</text>
</comment>
<keyword evidence="4" id="KW-0106">Calcium</keyword>
<name>A0ABW4ZEW5_9BACT</name>
<evidence type="ECO:0000256" key="2">
    <source>
        <dbReference type="ARBA" id="ARBA00022723"/>
    </source>
</evidence>
<dbReference type="CDD" id="cd16151">
    <property type="entry name" value="sulfatase_like"/>
    <property type="match status" value="1"/>
</dbReference>
<dbReference type="PANTHER" id="PTHR42693:SF53">
    <property type="entry name" value="ENDO-4-O-SULFATASE"/>
    <property type="match status" value="1"/>
</dbReference>
<dbReference type="RefSeq" id="WP_377178808.1">
    <property type="nucleotide sequence ID" value="NZ_JBHUJB010000083.1"/>
</dbReference>
<organism evidence="6 7">
    <name type="scientific">Rubritalea tangerina</name>
    <dbReference type="NCBI Taxonomy" id="430798"/>
    <lineage>
        <taxon>Bacteria</taxon>
        <taxon>Pseudomonadati</taxon>
        <taxon>Verrucomicrobiota</taxon>
        <taxon>Verrucomicrobiia</taxon>
        <taxon>Verrucomicrobiales</taxon>
        <taxon>Rubritaleaceae</taxon>
        <taxon>Rubritalea</taxon>
    </lineage>
</organism>
<proteinExistence type="inferred from homology"/>
<dbReference type="SUPFAM" id="SSF53649">
    <property type="entry name" value="Alkaline phosphatase-like"/>
    <property type="match status" value="1"/>
</dbReference>
<accession>A0ABW4ZEW5</accession>
<evidence type="ECO:0000256" key="4">
    <source>
        <dbReference type="ARBA" id="ARBA00022837"/>
    </source>
</evidence>
<evidence type="ECO:0000313" key="6">
    <source>
        <dbReference type="EMBL" id="MFD2160558.1"/>
    </source>
</evidence>
<sequence>MQISMKFSLHILKLFTFFFISYSSLTKADSKPNIILIMADDIGVECFSSYGGKDTHTEHLDALAASGQRFKQCYSQPLCTPSRVQIMTGRYNNRNYQGFGWLDPKEVTFANLLKKEGYSTCIAGKWQLGGNEKTIQNFGFDEHCLWNMHKYKKSDKTAIEEPKDWLRRFDNPTLYRNGQWYQPGEKSYGPEVCTDFICDFIGQNREKPFLVYYPMILTHSPFDPTPDSKSRKQDIKQNFTDMTHFMDKMVGRIVAKLEQEGIRDNTLIIFTTDNGTHSKIKSNTDKGVIQGGKNQMTDAGTHVPLIINWPGKIKPALSSELVDFSDILPTLVETAGAELPKDRHIDGKSLLPVLEGKVNSRRETIFCYYWDYGRNKAKARAWVRNERYKLYDDGSFFDITADKSENEPLKEISATQQTIKANLQTALQGYLQQQP</sequence>
<evidence type="ECO:0000256" key="1">
    <source>
        <dbReference type="ARBA" id="ARBA00008779"/>
    </source>
</evidence>
<reference evidence="7" key="1">
    <citation type="journal article" date="2019" name="Int. J. Syst. Evol. Microbiol.">
        <title>The Global Catalogue of Microorganisms (GCM) 10K type strain sequencing project: providing services to taxonomists for standard genome sequencing and annotation.</title>
        <authorList>
            <consortium name="The Broad Institute Genomics Platform"/>
            <consortium name="The Broad Institute Genome Sequencing Center for Infectious Disease"/>
            <person name="Wu L."/>
            <person name="Ma J."/>
        </authorList>
    </citation>
    <scope>NUCLEOTIDE SEQUENCE [LARGE SCALE GENOMIC DNA]</scope>
    <source>
        <strain evidence="7">CCUG 57942</strain>
    </source>
</reference>
<comment type="similarity">
    <text evidence="1">Belongs to the sulfatase family.</text>
</comment>
<evidence type="ECO:0000313" key="7">
    <source>
        <dbReference type="Proteomes" id="UP001597389"/>
    </source>
</evidence>
<dbReference type="InterPro" id="IPR024607">
    <property type="entry name" value="Sulfatase_CS"/>
</dbReference>
<evidence type="ECO:0000259" key="5">
    <source>
        <dbReference type="Pfam" id="PF00884"/>
    </source>
</evidence>
<dbReference type="Proteomes" id="UP001597389">
    <property type="component" value="Unassembled WGS sequence"/>
</dbReference>
<keyword evidence="3" id="KW-0378">Hydrolase</keyword>
<dbReference type="PROSITE" id="PS00523">
    <property type="entry name" value="SULFATASE_1"/>
    <property type="match status" value="1"/>
</dbReference>